<feature type="transmembrane region" description="Helical" evidence="1">
    <location>
        <begin position="21"/>
        <end position="40"/>
    </location>
</feature>
<comment type="caution">
    <text evidence="2">The sequence shown here is derived from an EMBL/GenBank/DDBJ whole genome shotgun (WGS) entry which is preliminary data.</text>
</comment>
<keyword evidence="3" id="KW-1185">Reference proteome</keyword>
<proteinExistence type="predicted"/>
<feature type="transmembrane region" description="Helical" evidence="1">
    <location>
        <begin position="46"/>
        <end position="69"/>
    </location>
</feature>
<feature type="transmembrane region" description="Helical" evidence="1">
    <location>
        <begin position="90"/>
        <end position="112"/>
    </location>
</feature>
<dbReference type="Proteomes" id="UP000276232">
    <property type="component" value="Unassembled WGS sequence"/>
</dbReference>
<keyword evidence="1" id="KW-0812">Transmembrane</keyword>
<dbReference type="AlphaFoldDB" id="A0A3N1GAF1"/>
<dbReference type="InParanoid" id="A0A3N1GAF1"/>
<evidence type="ECO:0000256" key="1">
    <source>
        <dbReference type="SAM" id="Phobius"/>
    </source>
</evidence>
<name>A0A3N1GAF1_9ACTN</name>
<evidence type="ECO:0000313" key="2">
    <source>
        <dbReference type="EMBL" id="ROP27194.1"/>
    </source>
</evidence>
<evidence type="ECO:0008006" key="4">
    <source>
        <dbReference type="Google" id="ProtNLM"/>
    </source>
</evidence>
<dbReference type="RefSeq" id="WP_123380789.1">
    <property type="nucleotide sequence ID" value="NZ_RJKN01000007.1"/>
</dbReference>
<feature type="transmembrane region" description="Helical" evidence="1">
    <location>
        <begin position="151"/>
        <end position="172"/>
    </location>
</feature>
<keyword evidence="1" id="KW-1133">Transmembrane helix</keyword>
<gene>
    <name evidence="2" type="ORF">EDC03_2718</name>
</gene>
<evidence type="ECO:0000313" key="3">
    <source>
        <dbReference type="Proteomes" id="UP000276232"/>
    </source>
</evidence>
<accession>A0A3N1GAF1</accession>
<dbReference type="EMBL" id="RJKN01000007">
    <property type="protein sequence ID" value="ROP27194.1"/>
    <property type="molecule type" value="Genomic_DNA"/>
</dbReference>
<reference evidence="2 3" key="1">
    <citation type="journal article" date="2015" name="Stand. Genomic Sci.">
        <title>Genomic Encyclopedia of Bacterial and Archaeal Type Strains, Phase III: the genomes of soil and plant-associated and newly described type strains.</title>
        <authorList>
            <person name="Whitman W.B."/>
            <person name="Woyke T."/>
            <person name="Klenk H.P."/>
            <person name="Zhou Y."/>
            <person name="Lilburn T.G."/>
            <person name="Beck B.J."/>
            <person name="De Vos P."/>
            <person name="Vandamme P."/>
            <person name="Eisen J.A."/>
            <person name="Garrity G."/>
            <person name="Hugenholtz P."/>
            <person name="Kyrpides N.C."/>
        </authorList>
    </citation>
    <scope>NUCLEOTIDE SEQUENCE [LARGE SCALE GENOMIC DNA]</scope>
    <source>
        <strain evidence="2 3">CECT 7306</strain>
    </source>
</reference>
<keyword evidence="1" id="KW-0472">Membrane</keyword>
<dbReference type="OrthoDB" id="5193366at2"/>
<feature type="transmembrane region" description="Helical" evidence="1">
    <location>
        <begin position="118"/>
        <end position="139"/>
    </location>
</feature>
<sequence>MAALRRRPDGGLPVHRARERGSAFVYGNITVLGAVVAVGQDAVRSGSASVVVLATAAATFVAHVMAHVVSERIGPDVDPPRLRREAGASLRDALPIASSGVWPALLLLAGALEVLPTTTAWSAAAAVVGVRLALTGLVVERVSGRRPSSTALWGGVVLAALSAVVAVAKAVLTH</sequence>
<organism evidence="2 3">
    <name type="scientific">Pseudokineococcus lusitanus</name>
    <dbReference type="NCBI Taxonomy" id="763993"/>
    <lineage>
        <taxon>Bacteria</taxon>
        <taxon>Bacillati</taxon>
        <taxon>Actinomycetota</taxon>
        <taxon>Actinomycetes</taxon>
        <taxon>Kineosporiales</taxon>
        <taxon>Kineosporiaceae</taxon>
        <taxon>Pseudokineococcus</taxon>
    </lineage>
</organism>
<protein>
    <recommendedName>
        <fullName evidence="4">Integral membrane protein</fullName>
    </recommendedName>
</protein>